<dbReference type="NCBIfam" id="NF010539">
    <property type="entry name" value="PRK13927.1"/>
    <property type="match status" value="1"/>
</dbReference>
<dbReference type="PRINTS" id="PR01652">
    <property type="entry name" value="SHAPEPROTEIN"/>
</dbReference>
<keyword evidence="9" id="KW-1185">Reference proteome</keyword>
<comment type="function">
    <text evidence="7">Forms membrane-associated dynamic filaments that are essential for cell shape determination. Acts by regulating cell wall synthesis and cell elongation, and thus cell shape. A feedback loop between cell geometry and MreB localization may maintain elongated cell shape by targeting cell wall growth to regions of negative cell wall curvature.</text>
</comment>
<dbReference type="GO" id="GO:0008360">
    <property type="term" value="P:regulation of cell shape"/>
    <property type="evidence" value="ECO:0007669"/>
    <property type="project" value="UniProtKB-UniRule"/>
</dbReference>
<organism evidence="8 9">
    <name type="scientific">Mergibacter septicus</name>
    <dbReference type="NCBI Taxonomy" id="221402"/>
    <lineage>
        <taxon>Bacteria</taxon>
        <taxon>Pseudomonadati</taxon>
        <taxon>Pseudomonadota</taxon>
        <taxon>Gammaproteobacteria</taxon>
        <taxon>Pasteurellales</taxon>
        <taxon>Pasteurellaceae</taxon>
        <taxon>Mergibacter</taxon>
    </lineage>
</organism>
<dbReference type="Proteomes" id="UP000955338">
    <property type="component" value="Chromosome"/>
</dbReference>
<dbReference type="RefSeq" id="WP_275979956.1">
    <property type="nucleotide sequence ID" value="NZ_CP022010.1"/>
</dbReference>
<sequence length="351" mass="37519">MMFKKIRGLFSNDLSIDLGTANTLIYVKGKGIVLDEPSVVAIRQDRSGALKSIASVGQEAKMMLGRTPKSIVAIRPMKDGVIADFFVTEKMLQYFIKQVHKNNFIRPSPRVLVCVPAGATQVERRAIKESAYGAGAREVYLIEEPMAAAIGAGLPVSEPIASMVIDIGGGTTEVAVISLNGVVYSSSVRIGGDRFDEAIIAYVRRTFGSAIGETTAERIKKELGCAYIAEGDEIMEMEVHGHNIAEGAPRSFTLNTKDVLEAIQQPLNGIVAAVRTALEQCPPELAADIFERGMVLTGGGALMKNIDILLSQESGVPVIIAEDPLTCVARGGGEALDMIDRHGNDICSDDL</sequence>
<dbReference type="HAMAP" id="MF_02207">
    <property type="entry name" value="MreB"/>
    <property type="match status" value="1"/>
</dbReference>
<dbReference type="FunFam" id="3.30.420.40:FF:000016">
    <property type="entry name" value="Rod shape-determining protein mreB"/>
    <property type="match status" value="1"/>
</dbReference>
<evidence type="ECO:0000256" key="1">
    <source>
        <dbReference type="ARBA" id="ARBA00022490"/>
    </source>
</evidence>
<dbReference type="NCBIfam" id="TIGR00904">
    <property type="entry name" value="mreB"/>
    <property type="match status" value="1"/>
</dbReference>
<evidence type="ECO:0000256" key="7">
    <source>
        <dbReference type="HAMAP-Rule" id="MF_02207"/>
    </source>
</evidence>
<dbReference type="AlphaFoldDB" id="A0A8D4J1C3"/>
<dbReference type="SUPFAM" id="SSF53067">
    <property type="entry name" value="Actin-like ATPase domain"/>
    <property type="match status" value="2"/>
</dbReference>
<keyword evidence="2 7" id="KW-0547">Nucleotide-binding</keyword>
<evidence type="ECO:0000256" key="2">
    <source>
        <dbReference type="ARBA" id="ARBA00022741"/>
    </source>
</evidence>
<gene>
    <name evidence="7" type="primary">mreB</name>
    <name evidence="8" type="ORF">CEP48_00770</name>
</gene>
<dbReference type="FunFam" id="3.30.420.40:FF:000014">
    <property type="entry name" value="Rod shape-determining protein MreB"/>
    <property type="match status" value="1"/>
</dbReference>
<reference evidence="8" key="1">
    <citation type="submission" date="2017-06" db="EMBL/GenBank/DDBJ databases">
        <title>Genome sequencing of pathogenic and non-pathogenic strains within Bisgaard taxon 40.</title>
        <authorList>
            <person name="Ladner J.T."/>
            <person name="Lovett S.P."/>
            <person name="Koroleva G."/>
            <person name="Lorch J.M."/>
        </authorList>
    </citation>
    <scope>NUCLEOTIDE SEQUENCE</scope>
    <source>
        <strain evidence="8">27576-1-I1</strain>
    </source>
</reference>
<feature type="binding site" evidence="7">
    <location>
        <begin position="217"/>
        <end position="220"/>
    </location>
    <ligand>
        <name>ATP</name>
        <dbReference type="ChEBI" id="CHEBI:30616"/>
    </ligand>
</feature>
<dbReference type="PANTHER" id="PTHR42749">
    <property type="entry name" value="CELL SHAPE-DETERMINING PROTEIN MREB"/>
    <property type="match status" value="1"/>
</dbReference>
<comment type="subunit">
    <text evidence="7">Forms polymers.</text>
</comment>
<dbReference type="GO" id="GO:0005524">
    <property type="term" value="F:ATP binding"/>
    <property type="evidence" value="ECO:0007669"/>
    <property type="project" value="UniProtKB-KW"/>
</dbReference>
<dbReference type="InterPro" id="IPR043129">
    <property type="entry name" value="ATPase_NBD"/>
</dbReference>
<dbReference type="PANTHER" id="PTHR42749:SF1">
    <property type="entry name" value="CELL SHAPE-DETERMINING PROTEIN MREB"/>
    <property type="match status" value="1"/>
</dbReference>
<evidence type="ECO:0000256" key="5">
    <source>
        <dbReference type="ARBA" id="ARBA00023458"/>
    </source>
</evidence>
<feature type="binding site" evidence="7">
    <location>
        <begin position="299"/>
        <end position="302"/>
    </location>
    <ligand>
        <name>ATP</name>
        <dbReference type="ChEBI" id="CHEBI:30616"/>
    </ligand>
</feature>
<dbReference type="CDD" id="cd10225">
    <property type="entry name" value="ASKHA_NBD_MreB-like"/>
    <property type="match status" value="1"/>
</dbReference>
<dbReference type="GO" id="GO:0005737">
    <property type="term" value="C:cytoplasm"/>
    <property type="evidence" value="ECO:0007669"/>
    <property type="project" value="UniProtKB-SubCell"/>
</dbReference>
<dbReference type="GO" id="GO:0000902">
    <property type="term" value="P:cell morphogenesis"/>
    <property type="evidence" value="ECO:0007669"/>
    <property type="project" value="InterPro"/>
</dbReference>
<dbReference type="InterPro" id="IPR004753">
    <property type="entry name" value="MreB"/>
</dbReference>
<keyword evidence="3 7" id="KW-0067">ATP-binding</keyword>
<protein>
    <recommendedName>
        <fullName evidence="6 7">Cell shape-determining protein MreB</fullName>
    </recommendedName>
</protein>
<proteinExistence type="inferred from homology"/>
<feature type="binding site" evidence="7">
    <location>
        <begin position="169"/>
        <end position="171"/>
    </location>
    <ligand>
        <name>ATP</name>
        <dbReference type="ChEBI" id="CHEBI:30616"/>
    </ligand>
</feature>
<keyword evidence="4 7" id="KW-0133">Cell shape</keyword>
<name>A0A8D4J1C3_9PAST</name>
<evidence type="ECO:0000256" key="3">
    <source>
        <dbReference type="ARBA" id="ARBA00022840"/>
    </source>
</evidence>
<dbReference type="Gene3D" id="3.30.420.40">
    <property type="match status" value="3"/>
</dbReference>
<feature type="binding site" evidence="7">
    <location>
        <begin position="20"/>
        <end position="22"/>
    </location>
    <ligand>
        <name>ATP</name>
        <dbReference type="ChEBI" id="CHEBI:30616"/>
    </ligand>
</feature>
<evidence type="ECO:0000313" key="9">
    <source>
        <dbReference type="Proteomes" id="UP000955338"/>
    </source>
</evidence>
<evidence type="ECO:0000256" key="4">
    <source>
        <dbReference type="ARBA" id="ARBA00022960"/>
    </source>
</evidence>
<comment type="similarity">
    <text evidence="5 7">Belongs to the FtsA/MreB family.</text>
</comment>
<dbReference type="EMBL" id="CP022011">
    <property type="protein sequence ID" value="QDJ15516.1"/>
    <property type="molecule type" value="Genomic_DNA"/>
</dbReference>
<keyword evidence="1 7" id="KW-0963">Cytoplasm</keyword>
<dbReference type="InterPro" id="IPR056546">
    <property type="entry name" value="MreB_MamK-like"/>
</dbReference>
<evidence type="ECO:0000313" key="8">
    <source>
        <dbReference type="EMBL" id="QDJ15516.1"/>
    </source>
</evidence>
<dbReference type="Pfam" id="PF06723">
    <property type="entry name" value="MreB_Mbl"/>
    <property type="match status" value="1"/>
</dbReference>
<accession>A0A8D4J1C3</accession>
<evidence type="ECO:0000256" key="6">
    <source>
        <dbReference type="ARBA" id="ARBA00067319"/>
    </source>
</evidence>
<comment type="subcellular location">
    <subcellularLocation>
        <location evidence="7">Cytoplasm</location>
    </subcellularLocation>
    <text evidence="7">Membrane-associated.</text>
</comment>